<dbReference type="InterPro" id="IPR036864">
    <property type="entry name" value="Zn2-C6_fun-type_DNA-bd_sf"/>
</dbReference>
<dbReference type="PROSITE" id="PS00463">
    <property type="entry name" value="ZN2_CY6_FUNGAL_1"/>
    <property type="match status" value="1"/>
</dbReference>
<gene>
    <name evidence="4" type="ORF">B5807_05314</name>
</gene>
<dbReference type="InParanoid" id="A0A1Y2M259"/>
<keyword evidence="1" id="KW-0539">Nucleus</keyword>
<reference evidence="4 5" key="1">
    <citation type="journal article" date="2017" name="Genome Announc.">
        <title>Genome sequence of the saprophytic ascomycete Epicoccum nigrum ICMP 19927 strain isolated from New Zealand.</title>
        <authorList>
            <person name="Fokin M."/>
            <person name="Fleetwood D."/>
            <person name="Weir B.S."/>
            <person name="Villas-Boas S.G."/>
        </authorList>
    </citation>
    <scope>NUCLEOTIDE SEQUENCE [LARGE SCALE GENOMIC DNA]</scope>
    <source>
        <strain evidence="4 5">ICMP 19927</strain>
    </source>
</reference>
<dbReference type="PANTHER" id="PTHR38111:SF11">
    <property type="entry name" value="TRANSCRIPTION FACTOR DOMAIN-CONTAINING PROTEIN-RELATED"/>
    <property type="match status" value="1"/>
</dbReference>
<dbReference type="GO" id="GO:0008270">
    <property type="term" value="F:zinc ion binding"/>
    <property type="evidence" value="ECO:0007669"/>
    <property type="project" value="InterPro"/>
</dbReference>
<feature type="compositionally biased region" description="Polar residues" evidence="2">
    <location>
        <begin position="87"/>
        <end position="107"/>
    </location>
</feature>
<dbReference type="Gene3D" id="4.10.240.10">
    <property type="entry name" value="Zn(2)-C6 fungal-type DNA-binding domain"/>
    <property type="match status" value="1"/>
</dbReference>
<dbReference type="PANTHER" id="PTHR38111">
    <property type="entry name" value="ZN(2)-C6 FUNGAL-TYPE DOMAIN-CONTAINING PROTEIN-RELATED"/>
    <property type="match status" value="1"/>
</dbReference>
<dbReference type="EMBL" id="KZ107844">
    <property type="protein sequence ID" value="OSS49298.1"/>
    <property type="molecule type" value="Genomic_DNA"/>
</dbReference>
<protein>
    <recommendedName>
        <fullName evidence="3">Zn(2)-C6 fungal-type domain-containing protein</fullName>
    </recommendedName>
</protein>
<dbReference type="Pfam" id="PF00172">
    <property type="entry name" value="Zn_clus"/>
    <property type="match status" value="1"/>
</dbReference>
<evidence type="ECO:0000313" key="4">
    <source>
        <dbReference type="EMBL" id="OSS49298.1"/>
    </source>
</evidence>
<evidence type="ECO:0000259" key="3">
    <source>
        <dbReference type="PROSITE" id="PS50048"/>
    </source>
</evidence>
<evidence type="ECO:0000313" key="5">
    <source>
        <dbReference type="Proteomes" id="UP000193240"/>
    </source>
</evidence>
<dbReference type="GO" id="GO:0000981">
    <property type="term" value="F:DNA-binding transcription factor activity, RNA polymerase II-specific"/>
    <property type="evidence" value="ECO:0007669"/>
    <property type="project" value="InterPro"/>
</dbReference>
<feature type="compositionally biased region" description="Low complexity" evidence="2">
    <location>
        <begin position="110"/>
        <end position="133"/>
    </location>
</feature>
<dbReference type="AlphaFoldDB" id="A0A1Y2M259"/>
<evidence type="ECO:0000256" key="2">
    <source>
        <dbReference type="SAM" id="MobiDB-lite"/>
    </source>
</evidence>
<dbReference type="InterPro" id="IPR001138">
    <property type="entry name" value="Zn2Cys6_DnaBD"/>
</dbReference>
<dbReference type="SMART" id="SM00066">
    <property type="entry name" value="GAL4"/>
    <property type="match status" value="1"/>
</dbReference>
<proteinExistence type="predicted"/>
<evidence type="ECO:0000256" key="1">
    <source>
        <dbReference type="ARBA" id="ARBA00023242"/>
    </source>
</evidence>
<dbReference type="SUPFAM" id="SSF57701">
    <property type="entry name" value="Zn2/Cys6 DNA-binding domain"/>
    <property type="match status" value="1"/>
</dbReference>
<organism evidence="4 5">
    <name type="scientific">Epicoccum nigrum</name>
    <name type="common">Soil fungus</name>
    <name type="synonym">Epicoccum purpurascens</name>
    <dbReference type="NCBI Taxonomy" id="105696"/>
    <lineage>
        <taxon>Eukaryota</taxon>
        <taxon>Fungi</taxon>
        <taxon>Dikarya</taxon>
        <taxon>Ascomycota</taxon>
        <taxon>Pezizomycotina</taxon>
        <taxon>Dothideomycetes</taxon>
        <taxon>Pleosporomycetidae</taxon>
        <taxon>Pleosporales</taxon>
        <taxon>Pleosporineae</taxon>
        <taxon>Didymellaceae</taxon>
        <taxon>Epicoccum</taxon>
    </lineage>
</organism>
<accession>A0A1Y2M259</accession>
<sequence>MVGVPKSTGCLICRKRKIKCDETWPTCLNCQKNSKSCPGPPARHTFKDLGPSLITYANSAQGSRSQSVAPEHNRRYLTQVHEKSFADGSTTHKFRISSQKDASQQRRYMSRSASTSPASLSPSSSPLLRQPSPSQDYELSRALITTMSAGSIGFQMSVFGPFIQEVPARIGYNPALDAAVAVLINAHTSLMYKKTSNDIVSINLYLRAIKTLQSCLEDSREGMSTNTLCASVLLGLVEALAGPRKGNRYLAHVGGAGRLMELQGPEQFQDPWAKDILRFNRGGIIVSACYDRKPCFLASPEWRNVAFDDNHLSLDERLHSELLRAFSQLPDILKDLKDLNSYRMPSSESVSNPRNDSCIDPSLDLSLLLDSSHSPPDTCPSLDRSVDGFDNADCSSDTRNERTTGGGASFVYITAREKVLCKVQNLRDSFCTLGVRMNAKFNDGTTVVELPSAEEESPVATTYHFNSWRDNVGYNSFWALCIMVNEYLIKLLPQSDPTISILESESRSLALEICKTWEEAWSTRPIGALHTSFSFVMAYEYVTPEIQRWILKGLNALLDYQHVDTTAFRWTDEVIRMMSGRLTGDEKDTIFSNLDSDVVEVVESECGVSRKPWDITISSASLGALYDERILLMSITRDFTCAYTSVWQSPAIDNFKTYTHTRL</sequence>
<feature type="domain" description="Zn(2)-C6 fungal-type" evidence="3">
    <location>
        <begin position="9"/>
        <end position="37"/>
    </location>
</feature>
<dbReference type="STRING" id="105696.A0A1Y2M259"/>
<dbReference type="InterPro" id="IPR053178">
    <property type="entry name" value="Osmoadaptation_assoc"/>
</dbReference>
<dbReference type="Proteomes" id="UP000193240">
    <property type="component" value="Unassembled WGS sequence"/>
</dbReference>
<keyword evidence="5" id="KW-1185">Reference proteome</keyword>
<feature type="region of interest" description="Disordered" evidence="2">
    <location>
        <begin position="87"/>
        <end position="133"/>
    </location>
</feature>
<dbReference type="OMA" id="YERKPCF"/>
<name>A0A1Y2M259_EPING</name>
<dbReference type="CDD" id="cd00067">
    <property type="entry name" value="GAL4"/>
    <property type="match status" value="1"/>
</dbReference>
<dbReference type="PROSITE" id="PS50048">
    <property type="entry name" value="ZN2_CY6_FUNGAL_2"/>
    <property type="match status" value="1"/>
</dbReference>